<feature type="compositionally biased region" description="Basic and acidic residues" evidence="1">
    <location>
        <begin position="100"/>
        <end position="116"/>
    </location>
</feature>
<accession>A0AAV4DDD7</accession>
<comment type="caution">
    <text evidence="2">The sequence shown here is derived from an EMBL/GenBank/DDBJ whole genome shotgun (WGS) entry which is preliminary data.</text>
</comment>
<name>A0AAV4DDD7_9GAST</name>
<evidence type="ECO:0000313" key="3">
    <source>
        <dbReference type="Proteomes" id="UP000735302"/>
    </source>
</evidence>
<feature type="region of interest" description="Disordered" evidence="1">
    <location>
        <begin position="70"/>
        <end position="116"/>
    </location>
</feature>
<reference evidence="2 3" key="1">
    <citation type="journal article" date="2021" name="Elife">
        <title>Chloroplast acquisition without the gene transfer in kleptoplastic sea slugs, Plakobranchus ocellatus.</title>
        <authorList>
            <person name="Maeda T."/>
            <person name="Takahashi S."/>
            <person name="Yoshida T."/>
            <person name="Shimamura S."/>
            <person name="Takaki Y."/>
            <person name="Nagai Y."/>
            <person name="Toyoda A."/>
            <person name="Suzuki Y."/>
            <person name="Arimoto A."/>
            <person name="Ishii H."/>
            <person name="Satoh N."/>
            <person name="Nishiyama T."/>
            <person name="Hasebe M."/>
            <person name="Maruyama T."/>
            <person name="Minagawa J."/>
            <person name="Obokata J."/>
            <person name="Shigenobu S."/>
        </authorList>
    </citation>
    <scope>NUCLEOTIDE SEQUENCE [LARGE SCALE GENOMIC DNA]</scope>
</reference>
<evidence type="ECO:0000313" key="2">
    <source>
        <dbReference type="EMBL" id="GFO42214.1"/>
    </source>
</evidence>
<organism evidence="2 3">
    <name type="scientific">Plakobranchus ocellatus</name>
    <dbReference type="NCBI Taxonomy" id="259542"/>
    <lineage>
        <taxon>Eukaryota</taxon>
        <taxon>Metazoa</taxon>
        <taxon>Spiralia</taxon>
        <taxon>Lophotrochozoa</taxon>
        <taxon>Mollusca</taxon>
        <taxon>Gastropoda</taxon>
        <taxon>Heterobranchia</taxon>
        <taxon>Euthyneura</taxon>
        <taxon>Panpulmonata</taxon>
        <taxon>Sacoglossa</taxon>
        <taxon>Placobranchoidea</taxon>
        <taxon>Plakobranchidae</taxon>
        <taxon>Plakobranchus</taxon>
    </lineage>
</organism>
<feature type="compositionally biased region" description="Basic residues" evidence="1">
    <location>
        <begin position="72"/>
        <end position="86"/>
    </location>
</feature>
<dbReference type="AlphaFoldDB" id="A0AAV4DDD7"/>
<keyword evidence="3" id="KW-1185">Reference proteome</keyword>
<proteinExistence type="predicted"/>
<evidence type="ECO:0000256" key="1">
    <source>
        <dbReference type="SAM" id="MobiDB-lite"/>
    </source>
</evidence>
<dbReference type="EMBL" id="BLXT01007768">
    <property type="protein sequence ID" value="GFO42214.1"/>
    <property type="molecule type" value="Genomic_DNA"/>
</dbReference>
<dbReference type="Proteomes" id="UP000735302">
    <property type="component" value="Unassembled WGS sequence"/>
</dbReference>
<sequence>MKPCLERLKDMSELYGLVSPLCGFHDHRLFMTLLISDFLSQSQWYDMNLETSMEDFSGFQEAKATPVSVFTKKGRGKMKKKKRKERRAPETPIAVGSARARGDSGPEKDHAIPGPREKWQSFSEVTDKGAANFRASCDRHVDFVYYVCGRNTGADPSCHQYRITPSLA</sequence>
<protein>
    <submittedName>
        <fullName evidence="2">Uncharacterized protein</fullName>
    </submittedName>
</protein>
<gene>
    <name evidence="2" type="ORF">PoB_006871900</name>
</gene>